<dbReference type="InterPro" id="IPR032696">
    <property type="entry name" value="SQ_cyclase_C"/>
</dbReference>
<evidence type="ECO:0000256" key="1">
    <source>
        <dbReference type="ARBA" id="ARBA00004999"/>
    </source>
</evidence>
<dbReference type="PANTHER" id="PTHR11764">
    <property type="entry name" value="TERPENE CYCLASE/MUTASE FAMILY MEMBER"/>
    <property type="match status" value="1"/>
</dbReference>
<dbReference type="Pfam" id="PF13249">
    <property type="entry name" value="SQHop_cyclase_N"/>
    <property type="match status" value="1"/>
</dbReference>
<gene>
    <name evidence="7" type="primary">shc</name>
    <name evidence="7" type="ORF">NAG76_16320</name>
</gene>
<accession>A0A9J6ZBB0</accession>
<keyword evidence="3" id="KW-0677">Repeat</keyword>
<dbReference type="InterPro" id="IPR006400">
    <property type="entry name" value="Hopene-cyclase"/>
</dbReference>
<organism evidence="7 8">
    <name type="scientific">Candidatus Pristimantibacillus lignocellulolyticus</name>
    <dbReference type="NCBI Taxonomy" id="2994561"/>
    <lineage>
        <taxon>Bacteria</taxon>
        <taxon>Bacillati</taxon>
        <taxon>Bacillota</taxon>
        <taxon>Bacilli</taxon>
        <taxon>Bacillales</taxon>
        <taxon>Paenibacillaceae</taxon>
        <taxon>Candidatus Pristimantibacillus</taxon>
    </lineage>
</organism>
<feature type="domain" description="Squalene cyclase C-terminal" evidence="5">
    <location>
        <begin position="308"/>
        <end position="625"/>
    </location>
</feature>
<dbReference type="InterPro" id="IPR008930">
    <property type="entry name" value="Terpenoid_cyclase/PrenylTrfase"/>
</dbReference>
<reference evidence="7" key="1">
    <citation type="submission" date="2022-05" db="EMBL/GenBank/DDBJ databases">
        <title>Novel bacterial taxa in a minimal lignocellulolytic consortium and its capacity to transform plastics disclosed by genome-resolved metagenomics.</title>
        <authorList>
            <person name="Rodriguez C.A.D."/>
            <person name="Diaz-Garcia L."/>
            <person name="Herrera K."/>
            <person name="Tarazona N.A."/>
            <person name="Sproer C."/>
            <person name="Overmann J."/>
            <person name="Jimenez D.J."/>
        </authorList>
    </citation>
    <scope>NUCLEOTIDE SEQUENCE</scope>
    <source>
        <strain evidence="7">MAG5</strain>
    </source>
</reference>
<dbReference type="EC" id="5.4.99.17" evidence="7"/>
<evidence type="ECO:0000256" key="2">
    <source>
        <dbReference type="ARBA" id="ARBA00009755"/>
    </source>
</evidence>
<dbReference type="GO" id="GO:0005811">
    <property type="term" value="C:lipid droplet"/>
    <property type="evidence" value="ECO:0007669"/>
    <property type="project" value="InterPro"/>
</dbReference>
<proteinExistence type="inferred from homology"/>
<comment type="pathway">
    <text evidence="1">Secondary metabolite biosynthesis; hopanoid biosynthesis.</text>
</comment>
<evidence type="ECO:0000256" key="4">
    <source>
        <dbReference type="ARBA" id="ARBA00023235"/>
    </source>
</evidence>
<dbReference type="InterPro" id="IPR032697">
    <property type="entry name" value="SQ_cyclase_N"/>
</dbReference>
<dbReference type="SFLD" id="SFLDG01016">
    <property type="entry name" value="Prenyltransferase_Like_2"/>
    <property type="match status" value="1"/>
</dbReference>
<dbReference type="EMBL" id="CP097899">
    <property type="protein sequence ID" value="URN93386.1"/>
    <property type="molecule type" value="Genomic_DNA"/>
</dbReference>
<dbReference type="NCBIfam" id="TIGR01507">
    <property type="entry name" value="hopene_cyclase"/>
    <property type="match status" value="1"/>
</dbReference>
<dbReference type="InterPro" id="IPR018333">
    <property type="entry name" value="Squalene_cyclase"/>
</dbReference>
<evidence type="ECO:0000259" key="5">
    <source>
        <dbReference type="Pfam" id="PF13243"/>
    </source>
</evidence>
<dbReference type="KEGG" id="plig:NAG76_16320"/>
<dbReference type="GO" id="GO:0051007">
    <property type="term" value="F:squalene-hopene cyclase activity"/>
    <property type="evidence" value="ECO:0007669"/>
    <property type="project" value="UniProtKB-EC"/>
</dbReference>
<evidence type="ECO:0000313" key="8">
    <source>
        <dbReference type="Proteomes" id="UP001056756"/>
    </source>
</evidence>
<keyword evidence="4 7" id="KW-0413">Isomerase</keyword>
<dbReference type="NCBIfam" id="TIGR01787">
    <property type="entry name" value="squalene_cyclas"/>
    <property type="match status" value="1"/>
</dbReference>
<sequence>MPSRNDKVTTEISNLTNHLINEQKSDGSWRYCFENGTIIDSYMIILLRSINSNDESMIQQLHNRIIKQQHPNGYWSLYQDEANGNLSATIDAYYALLYSGYSYSSDDSMQRAKQYIVSQGGIGASKGLLSNAILAATGQINWPTPIKAIPLEIILLPTFQPINIFQFSGYSRVHLIPMLIMANQSFSVQTDSTPNLSNLQTRRINDDEQQSEQFSQMIELIELGRNRLIGSSRSLHDIATSRAEQFMLDRIEADGTLYSYASCTILMVFSLFALGYDKQHPTITNAIQGLIDMRYNINQKTTIQNSPSTVWDTALISYALQEAGVKSDHLTIRSAGQYLLSRQQHNKADWSVHNASATPGGWGFSETNTLNPDIDDTTAALRAVHNLSHNEPRYLESITLGLNWALSMQNNDGGWPAFEKNTNNQMLTWLALDGAKSAAIDPSEADLTGRTLEYLGNFRGLDYDNKSVKRGVDWLLSHQERDGSWFGRWGVCYIYGTWAAITGLTATGTSSSHKTIQKAVKWLLSIQNSDGGWGESCSSDINRRYVPLHESTPSQTAWALDALIAVHDQPNPEINRGIDRLLISLHENNWLTTYPTGAGLPGNFYNRYHSYNYIWPLVTLAHYKQKFG</sequence>
<dbReference type="AlphaFoldDB" id="A0A9J6ZBB0"/>
<feature type="domain" description="Squalene cyclase N-terminal" evidence="6">
    <location>
        <begin position="13"/>
        <end position="293"/>
    </location>
</feature>
<dbReference type="PANTHER" id="PTHR11764:SF20">
    <property type="entry name" value="LANOSTEROL SYNTHASE"/>
    <property type="match status" value="1"/>
</dbReference>
<dbReference type="Pfam" id="PF13243">
    <property type="entry name" value="SQHop_cyclase_C"/>
    <property type="match status" value="1"/>
</dbReference>
<dbReference type="Proteomes" id="UP001056756">
    <property type="component" value="Chromosome"/>
</dbReference>
<dbReference type="GO" id="GO:0016104">
    <property type="term" value="P:triterpenoid biosynthetic process"/>
    <property type="evidence" value="ECO:0007669"/>
    <property type="project" value="InterPro"/>
</dbReference>
<dbReference type="InterPro" id="IPR002365">
    <property type="entry name" value="Terpene_synthase_CS"/>
</dbReference>
<dbReference type="SUPFAM" id="SSF48239">
    <property type="entry name" value="Terpenoid cyclases/Protein prenyltransferases"/>
    <property type="match status" value="2"/>
</dbReference>
<evidence type="ECO:0000256" key="3">
    <source>
        <dbReference type="ARBA" id="ARBA00022737"/>
    </source>
</evidence>
<comment type="similarity">
    <text evidence="2">Belongs to the terpene cyclase/mutase family.</text>
</comment>
<dbReference type="Gene3D" id="1.50.10.20">
    <property type="match status" value="2"/>
</dbReference>
<dbReference type="PROSITE" id="PS01074">
    <property type="entry name" value="TERPENE_SYNTHASES"/>
    <property type="match status" value="1"/>
</dbReference>
<protein>
    <submittedName>
        <fullName evidence="7">Squalene--hopene cyclase</fullName>
        <ecNumber evidence="7">5.4.99.17</ecNumber>
    </submittedName>
</protein>
<name>A0A9J6ZBB0_9BACL</name>
<evidence type="ECO:0000313" key="7">
    <source>
        <dbReference type="EMBL" id="URN93386.1"/>
    </source>
</evidence>
<evidence type="ECO:0000259" key="6">
    <source>
        <dbReference type="Pfam" id="PF13249"/>
    </source>
</evidence>